<evidence type="ECO:0000256" key="3">
    <source>
        <dbReference type="ARBA" id="ARBA00022692"/>
    </source>
</evidence>
<feature type="domain" description="ABC3 transporter permease C-terminal" evidence="8">
    <location>
        <begin position="325"/>
        <end position="442"/>
    </location>
</feature>
<comment type="similarity">
    <text evidence="6">Belongs to the ABC-4 integral membrane protein family.</text>
</comment>
<feature type="transmembrane region" description="Helical" evidence="7">
    <location>
        <begin position="321"/>
        <end position="346"/>
    </location>
</feature>
<dbReference type="PANTHER" id="PTHR30572">
    <property type="entry name" value="MEMBRANE COMPONENT OF TRANSPORTER-RELATED"/>
    <property type="match status" value="1"/>
</dbReference>
<keyword evidence="3 7" id="KW-0812">Transmembrane</keyword>
<evidence type="ECO:0000256" key="6">
    <source>
        <dbReference type="ARBA" id="ARBA00038076"/>
    </source>
</evidence>
<feature type="transmembrane region" description="Helical" evidence="7">
    <location>
        <begin position="930"/>
        <end position="950"/>
    </location>
</feature>
<keyword evidence="5 7" id="KW-0472">Membrane</keyword>
<reference evidence="9" key="1">
    <citation type="submission" date="2019-09" db="EMBL/GenBank/DDBJ databases">
        <title>Characterisation of the sponge microbiome using genome-centric metagenomics.</title>
        <authorList>
            <person name="Engelberts J.P."/>
            <person name="Robbins S.J."/>
            <person name="De Goeij J.M."/>
            <person name="Aranda M."/>
            <person name="Bell S.C."/>
            <person name="Webster N.S."/>
        </authorList>
    </citation>
    <scope>NUCLEOTIDE SEQUENCE</scope>
    <source>
        <strain evidence="9">SB0662_bin_9</strain>
    </source>
</reference>
<feature type="transmembrane region" description="Helical" evidence="7">
    <location>
        <begin position="24"/>
        <end position="46"/>
    </location>
</feature>
<feature type="transmembrane region" description="Helical" evidence="7">
    <location>
        <begin position="824"/>
        <end position="851"/>
    </location>
</feature>
<evidence type="ECO:0000256" key="4">
    <source>
        <dbReference type="ARBA" id="ARBA00022989"/>
    </source>
</evidence>
<feature type="domain" description="ABC3 transporter permease C-terminal" evidence="8">
    <location>
        <begin position="832"/>
        <end position="953"/>
    </location>
</feature>
<feature type="transmembrane region" description="Helical" evidence="7">
    <location>
        <begin position="556"/>
        <end position="578"/>
    </location>
</feature>
<name>A0A6B1DVQ3_9CHLR</name>
<dbReference type="PANTHER" id="PTHR30572:SF4">
    <property type="entry name" value="ABC TRANSPORTER PERMEASE YTRF"/>
    <property type="match status" value="1"/>
</dbReference>
<dbReference type="InterPro" id="IPR050250">
    <property type="entry name" value="Macrolide_Exporter_MacB"/>
</dbReference>
<dbReference type="InterPro" id="IPR003838">
    <property type="entry name" value="ABC3_permease_C"/>
</dbReference>
<evidence type="ECO:0000256" key="2">
    <source>
        <dbReference type="ARBA" id="ARBA00022475"/>
    </source>
</evidence>
<feature type="transmembrane region" description="Helical" evidence="7">
    <location>
        <begin position="465"/>
        <end position="483"/>
    </location>
</feature>
<feature type="transmembrane region" description="Helical" evidence="7">
    <location>
        <begin position="366"/>
        <end position="389"/>
    </location>
</feature>
<evidence type="ECO:0000259" key="8">
    <source>
        <dbReference type="Pfam" id="PF02687"/>
    </source>
</evidence>
<keyword evidence="2" id="KW-1003">Cell membrane</keyword>
<gene>
    <name evidence="9" type="ORF">F4Y08_10680</name>
</gene>
<dbReference type="EMBL" id="VXPY01000077">
    <property type="protein sequence ID" value="MYD90782.1"/>
    <property type="molecule type" value="Genomic_DNA"/>
</dbReference>
<evidence type="ECO:0000256" key="7">
    <source>
        <dbReference type="SAM" id="Phobius"/>
    </source>
</evidence>
<comment type="caution">
    <text evidence="9">The sequence shown here is derived from an EMBL/GenBank/DDBJ whole genome shotgun (WGS) entry which is preliminary data.</text>
</comment>
<evidence type="ECO:0000313" key="9">
    <source>
        <dbReference type="EMBL" id="MYD90782.1"/>
    </source>
</evidence>
<dbReference type="GO" id="GO:0022857">
    <property type="term" value="F:transmembrane transporter activity"/>
    <property type="evidence" value="ECO:0007669"/>
    <property type="project" value="TreeGrafter"/>
</dbReference>
<dbReference type="AlphaFoldDB" id="A0A6B1DVQ3"/>
<dbReference type="GO" id="GO:0005886">
    <property type="term" value="C:plasma membrane"/>
    <property type="evidence" value="ECO:0007669"/>
    <property type="project" value="UniProtKB-SubCell"/>
</dbReference>
<evidence type="ECO:0000256" key="5">
    <source>
        <dbReference type="ARBA" id="ARBA00023136"/>
    </source>
</evidence>
<sequence length="964" mass="106758">MKLFNRYTSIFAVALKRLFAQRGLTVAILVGLVVSISLIMSIPLYADAVYYKLLKDELEGPAGTGSIRRPPFSYMFRYVGSTYGAQEWEAMQPVDTYLSGPAAGKLGLPHVRTVRHFKTDNVRLFPADNIVYSDITDPLEWVSFGFVTDFENNIDIVEGRFPDPTTSGDPTVPIEVLISAAMADEIGIQSGENFMTFRRARTDEGTRTIQVPVVVTGVWEPRDPTSEFWFYNPNTFETVLIIPEQTYVSRIAPTYANDVYLGLWYLIMDGTDVTASTVPQLIANTTEVEQETAALLSNTRLGVSPSDALDRYQLQSGQLTVLLYAFSVPIMGLLLAFIGLVVGLSVARQRNEVAVLRSRGATSMQVVGISFIESVLLAGIALVAAYYGAPFVAQIIGSTQTFLNFATDADLRLVFNANTWRIGGFAVAVTVVAQLLPTVGASRFTIVTYKQEQARTLRPPWWQRAYMDVFLLVPAAYGIYLLQQQGNIAGPGPLTGATLFDNPLLFLVPALGLFALTLVALRFLPYFMALLAWIVSRTRGVGILLATRHLSRNRGLYTAPMVLLVLTLSLSTFTTSLAQTLDNHLWDQIHYEVGANSRLVELGYFPDAGGGAPGGGGGDAALADPNAQQSWTFVPVSEHLRHENITKATRLAEFEAAIQLQGDWRPVQYRGLDRLDFPTVAFWRRDFASANLGSLMNSLALDSAGVLMHGPFMRRNTIRVGDTVRMRFIRYGMRGEADMTVLGEFDYFPGWYPEDGALIVGNLDYLFETMGGQFPYDVLVETLPNTDFETMQRDLYKFDINVLNYYSARQNIASEQAQPQRQGLFGVLSVGFVASAILTILGFLLYTLFSFRRRFIELGTLRAVGLSRRQMSLFLAWELAFLIGVGIGIGTLLGYFMSDSFIPYLQVGTSPEDVTPPYQVDIAWDAITRVYALFGLLFVSALMALVVSLLRMRIFQAIKLGETV</sequence>
<feature type="transmembrane region" description="Helical" evidence="7">
    <location>
        <begin position="872"/>
        <end position="897"/>
    </location>
</feature>
<accession>A0A6B1DVQ3</accession>
<feature type="transmembrane region" description="Helical" evidence="7">
    <location>
        <begin position="503"/>
        <end position="535"/>
    </location>
</feature>
<protein>
    <submittedName>
        <fullName evidence="9">ABC transporter permease</fullName>
    </submittedName>
</protein>
<comment type="subcellular location">
    <subcellularLocation>
        <location evidence="1">Cell membrane</location>
        <topology evidence="1">Multi-pass membrane protein</topology>
    </subcellularLocation>
</comment>
<proteinExistence type="inferred from homology"/>
<feature type="transmembrane region" description="Helical" evidence="7">
    <location>
        <begin position="422"/>
        <end position="444"/>
    </location>
</feature>
<organism evidence="9">
    <name type="scientific">Caldilineaceae bacterium SB0662_bin_9</name>
    <dbReference type="NCBI Taxonomy" id="2605258"/>
    <lineage>
        <taxon>Bacteria</taxon>
        <taxon>Bacillati</taxon>
        <taxon>Chloroflexota</taxon>
        <taxon>Caldilineae</taxon>
        <taxon>Caldilineales</taxon>
        <taxon>Caldilineaceae</taxon>
    </lineage>
</organism>
<dbReference type="Pfam" id="PF02687">
    <property type="entry name" value="FtsX"/>
    <property type="match status" value="2"/>
</dbReference>
<keyword evidence="4 7" id="KW-1133">Transmembrane helix</keyword>
<evidence type="ECO:0000256" key="1">
    <source>
        <dbReference type="ARBA" id="ARBA00004651"/>
    </source>
</evidence>